<organism evidence="5 7">
    <name type="scientific">Haloarcula vallismortis</name>
    <name type="common">Halobacterium vallismortis</name>
    <dbReference type="NCBI Taxonomy" id="28442"/>
    <lineage>
        <taxon>Archaea</taxon>
        <taxon>Methanobacteriati</taxon>
        <taxon>Methanobacteriota</taxon>
        <taxon>Stenosarchaea group</taxon>
        <taxon>Halobacteria</taxon>
        <taxon>Halobacteriales</taxon>
        <taxon>Haloarculaceae</taxon>
        <taxon>Haloarcula</taxon>
    </lineage>
</organism>
<dbReference type="EMBL" id="FNOF01000005">
    <property type="protein sequence ID" value="SDW67650.1"/>
    <property type="molecule type" value="Genomic_DNA"/>
</dbReference>
<dbReference type="EMBL" id="FNOF01000010">
    <property type="protein sequence ID" value="SDW93397.1"/>
    <property type="molecule type" value="Genomic_DNA"/>
</dbReference>
<proteinExistence type="predicted"/>
<accession>A0A1H2Z4L5</accession>
<evidence type="ECO:0000313" key="5">
    <source>
        <dbReference type="EMBL" id="SDX12350.1"/>
    </source>
</evidence>
<evidence type="ECO:0000313" key="3">
    <source>
        <dbReference type="EMBL" id="SDW93397.1"/>
    </source>
</evidence>
<protein>
    <submittedName>
        <fullName evidence="5">Uncharacterized protein</fullName>
    </submittedName>
</protein>
<dbReference type="Proteomes" id="UP000182573">
    <property type="component" value="Unassembled WGS sequence"/>
</dbReference>
<name>A0A1H2Z4L5_HALVA</name>
<reference evidence="5 7" key="1">
    <citation type="submission" date="2016-10" db="EMBL/GenBank/DDBJ databases">
        <authorList>
            <person name="de Groot N.N."/>
        </authorList>
    </citation>
    <scope>NUCLEOTIDE SEQUENCE [LARGE SCALE GENOMIC DNA]</scope>
    <source>
        <strain evidence="5 7">DSM 3756</strain>
    </source>
</reference>
<dbReference type="EMBL" id="FNOF01000013">
    <property type="protein sequence ID" value="SDX07540.1"/>
    <property type="molecule type" value="Genomic_DNA"/>
</dbReference>
<evidence type="ECO:0000313" key="2">
    <source>
        <dbReference type="EMBL" id="SDW67650.1"/>
    </source>
</evidence>
<dbReference type="EMBL" id="FNOF01000015">
    <property type="protein sequence ID" value="SDX12350.1"/>
    <property type="molecule type" value="Genomic_DNA"/>
</dbReference>
<evidence type="ECO:0000313" key="7">
    <source>
        <dbReference type="Proteomes" id="UP000182573"/>
    </source>
</evidence>
<gene>
    <name evidence="1" type="ORF">SAMN05443574_1021</name>
    <name evidence="2" type="ORF">SAMN05443574_105297</name>
    <name evidence="3" type="ORF">SAMN05443574_1101</name>
    <name evidence="4" type="ORF">SAMN05443574_11390</name>
    <name evidence="5" type="ORF">SAMN05443574_1151</name>
    <name evidence="6" type="ORF">SAMN05443574_1381</name>
</gene>
<feature type="non-terminal residue" evidence="5">
    <location>
        <position position="1"/>
    </location>
</feature>
<sequence length="29" mass="3536">ELFDTLSEKLSYAADWIDTFLNDFRKLRQ</sequence>
<evidence type="ECO:0000313" key="1">
    <source>
        <dbReference type="EMBL" id="SDW21137.1"/>
    </source>
</evidence>
<evidence type="ECO:0000313" key="6">
    <source>
        <dbReference type="EMBL" id="SDX37037.1"/>
    </source>
</evidence>
<dbReference type="EMBL" id="FNOF01000002">
    <property type="protein sequence ID" value="SDW21137.1"/>
    <property type="molecule type" value="Genomic_DNA"/>
</dbReference>
<dbReference type="EMBL" id="FNOF01000038">
    <property type="protein sequence ID" value="SDX37037.1"/>
    <property type="molecule type" value="Genomic_DNA"/>
</dbReference>
<dbReference type="AlphaFoldDB" id="A0A1H2Z4L5"/>
<evidence type="ECO:0000313" key="4">
    <source>
        <dbReference type="EMBL" id="SDX07540.1"/>
    </source>
</evidence>